<proteinExistence type="predicted"/>
<evidence type="ECO:0000313" key="1">
    <source>
        <dbReference type="EMBL" id="HGI75696.1"/>
    </source>
</evidence>
<dbReference type="AlphaFoldDB" id="A0A7V3YNB9"/>
<gene>
    <name evidence="1" type="ORF">ENU96_08485</name>
</gene>
<reference evidence="1" key="1">
    <citation type="journal article" date="2020" name="mSystems">
        <title>Genome- and Community-Level Interaction Insights into Carbon Utilization and Element Cycling Functions of Hydrothermarchaeota in Hydrothermal Sediment.</title>
        <authorList>
            <person name="Zhou Z."/>
            <person name="Liu Y."/>
            <person name="Xu W."/>
            <person name="Pan J."/>
            <person name="Luo Z.H."/>
            <person name="Li M."/>
        </authorList>
    </citation>
    <scope>NUCLEOTIDE SEQUENCE [LARGE SCALE GENOMIC DNA]</scope>
    <source>
        <strain evidence="1">SpSt-716</strain>
    </source>
</reference>
<protein>
    <submittedName>
        <fullName evidence="1">ATP-binding protein</fullName>
    </submittedName>
</protein>
<keyword evidence="1" id="KW-0547">Nucleotide-binding</keyword>
<dbReference type="EMBL" id="DTEN01000340">
    <property type="protein sequence ID" value="HGI75696.1"/>
    <property type="molecule type" value="Genomic_DNA"/>
</dbReference>
<dbReference type="Pfam" id="PF04465">
    <property type="entry name" value="DUF499"/>
    <property type="match status" value="1"/>
</dbReference>
<sequence>MMKGVKRVWEVCEPHPDVFSRDPDPSLFAISLFHVAQGLADKDYTDAERFFSRTFMTRALADLLERVLGRLSGKGRGAPVLRLETPFGGGKTHTMTALYHAARSPEALDEHEVLRPILDQLGLEALPRDVRVAVLDGRGLDVRGRTVPEGFTIRTLWGELAYQLGGREGYELLAEADRTLTSPGGRQLTELFERYQPALVLMDEVLEYLLKARAVKVGDSSLMEQTGTFLGELTSAVSATPRSVLVLALPASSLEIPAESQEVAERLFQYAKKVLGRMELVETPVAQDEIFGVLRRRLFQNTGSERDHKRAVETLRNYYDAYARFFPERLRSPDYKERMLAAYPFHPELIDLLYERWGPHPQFQRTRGALRLLALVLRRLWSQRPGSAILIQPHHVDLADRHIRGEVVRLLDSGFDAIVTGDVLGRSQEIDRALGGEYYREQLGRGAAACVFLYSISAATRDAGATEEEIRTALLRPEVNPAMVSEVLGRLRERLWYLRYRDRRYLFSARPNLNKMILDFENEISDEQVEGKIAEWLVEVSGRGKGVFQVVVAPEEPQSVPDCAQPTLVVLPPGVANPEEWMMQVLESVGGNIRTNKNMLVFLAPDTTQLAALRGLVRRYLALEEVAHSPSFREMEPEDREQLQEQLREKRTSIEGLFLKMYQDVYRPGASGVKKVSSATSAFPGVKTLDEYARQLLEKSGILLERIAPEYLQGVLQENGGEVSLSQVNTIFTGVVGQPLLKNPKEAITGAIWEGVRQGIFGVQAGGRTFVGEEVPEEVLKNGNVVLVTSPKKQEKELGAAVSSPESGAVTLTVRTSANLLYPLLQAAQRLRELEKATVLLRVDDPTGAMRRLKQELEKLLRDYGCTVEWEERQS</sequence>
<accession>A0A7V3YNB9</accession>
<keyword evidence="1" id="KW-0067">ATP-binding</keyword>
<dbReference type="GO" id="GO:0005524">
    <property type="term" value="F:ATP binding"/>
    <property type="evidence" value="ECO:0007669"/>
    <property type="project" value="UniProtKB-KW"/>
</dbReference>
<dbReference type="InterPro" id="IPR007555">
    <property type="entry name" value="DUF499"/>
</dbReference>
<comment type="caution">
    <text evidence="1">The sequence shown here is derived from an EMBL/GenBank/DDBJ whole genome shotgun (WGS) entry which is preliminary data.</text>
</comment>
<name>A0A7V3YNB9_9BACT</name>
<organism evidence="1">
    <name type="scientific">Candidatus Caldatribacterium californiense</name>
    <dbReference type="NCBI Taxonomy" id="1454726"/>
    <lineage>
        <taxon>Bacteria</taxon>
        <taxon>Pseudomonadati</taxon>
        <taxon>Atribacterota</taxon>
        <taxon>Atribacteria</taxon>
        <taxon>Atribacterales</taxon>
        <taxon>Candidatus Caldatribacteriaceae</taxon>
        <taxon>Candidatus Caldatribacterium</taxon>
    </lineage>
</organism>